<organism evidence="2 3">
    <name type="scientific">Helicostylum pulchrum</name>
    <dbReference type="NCBI Taxonomy" id="562976"/>
    <lineage>
        <taxon>Eukaryota</taxon>
        <taxon>Fungi</taxon>
        <taxon>Fungi incertae sedis</taxon>
        <taxon>Mucoromycota</taxon>
        <taxon>Mucoromycotina</taxon>
        <taxon>Mucoromycetes</taxon>
        <taxon>Mucorales</taxon>
        <taxon>Mucorineae</taxon>
        <taxon>Mucoraceae</taxon>
        <taxon>Helicostylum</taxon>
    </lineage>
</organism>
<keyword evidence="3" id="KW-1185">Reference proteome</keyword>
<sequence>MVEMYYNKDTGYYVTSEDQRPCSKIEKQGVGKHGHLIEFPWDNDGFSLRLDSYPSHLSKHSKLPSIASPLRRQWISHIEEQDDDDDEEEITKENLKHNSVATNYKQTPRPKRQNTTKIMGDSFPYNNDEKFLDRMEQQQQQQQQQKGRVRHVSPLMNYSILEESDILFRSSTLYSNQKKSNATSSIATRKIYTSEQSQVSESGTLESWKVAKSPLTGMQSPVVTPIPPRTPSNFDDSEFFTPPSSITSSRSYHSIQVPKNADSLKYYSNSVDAKPKSRSYSQYFNPNFTRTKSKGPKSTGLFSKLLKNIKQHFTK</sequence>
<evidence type="ECO:0000256" key="1">
    <source>
        <dbReference type="SAM" id="MobiDB-lite"/>
    </source>
</evidence>
<feature type="region of interest" description="Disordered" evidence="1">
    <location>
        <begin position="104"/>
        <end position="123"/>
    </location>
</feature>
<dbReference type="EMBL" id="BAABUJ010000005">
    <property type="protein sequence ID" value="GAA5796233.1"/>
    <property type="molecule type" value="Genomic_DNA"/>
</dbReference>
<protein>
    <submittedName>
        <fullName evidence="2">Uncharacterized protein</fullName>
    </submittedName>
</protein>
<gene>
    <name evidence="2" type="ORF">HPULCUR_001603</name>
</gene>
<evidence type="ECO:0000313" key="3">
    <source>
        <dbReference type="Proteomes" id="UP001476247"/>
    </source>
</evidence>
<reference evidence="2 3" key="1">
    <citation type="submission" date="2024-04" db="EMBL/GenBank/DDBJ databases">
        <title>genome sequences of Mucor flavus KT1a and Helicostylum pulchrum KT1b strains isolation_sourced from the surface of a dry-aged beef.</title>
        <authorList>
            <person name="Toyotome T."/>
            <person name="Hosono M."/>
            <person name="Torimaru M."/>
            <person name="Fukuda K."/>
            <person name="Mikami N."/>
        </authorList>
    </citation>
    <scope>NUCLEOTIDE SEQUENCE [LARGE SCALE GENOMIC DNA]</scope>
    <source>
        <strain evidence="2 3">KT1b</strain>
    </source>
</reference>
<proteinExistence type="predicted"/>
<evidence type="ECO:0000313" key="2">
    <source>
        <dbReference type="EMBL" id="GAA5796233.1"/>
    </source>
</evidence>
<comment type="caution">
    <text evidence="2">The sequence shown here is derived from an EMBL/GenBank/DDBJ whole genome shotgun (WGS) entry which is preliminary data.</text>
</comment>
<name>A0ABP9XP42_9FUNG</name>
<dbReference type="Proteomes" id="UP001476247">
    <property type="component" value="Unassembled WGS sequence"/>
</dbReference>
<accession>A0ABP9XP42</accession>